<keyword evidence="4" id="KW-1185">Reference proteome</keyword>
<reference evidence="3" key="1">
    <citation type="journal article" date="2014" name="Int. J. Syst. Evol. Microbiol.">
        <title>Complete genome sequence of Corynebacterium casei LMG S-19264T (=DSM 44701T), isolated from a smear-ripened cheese.</title>
        <authorList>
            <consortium name="US DOE Joint Genome Institute (JGI-PGF)"/>
            <person name="Walter F."/>
            <person name="Albersmeier A."/>
            <person name="Kalinowski J."/>
            <person name="Ruckert C."/>
        </authorList>
    </citation>
    <scope>NUCLEOTIDE SEQUENCE</scope>
    <source>
        <strain evidence="3">KCTC 42650</strain>
    </source>
</reference>
<evidence type="ECO:0000256" key="1">
    <source>
        <dbReference type="SAM" id="Phobius"/>
    </source>
</evidence>
<keyword evidence="1" id="KW-1133">Transmembrane helix</keyword>
<dbReference type="EMBL" id="BNCJ01000012">
    <property type="protein sequence ID" value="GHF60953.1"/>
    <property type="molecule type" value="Genomic_DNA"/>
</dbReference>
<comment type="caution">
    <text evidence="3">The sequence shown here is derived from an EMBL/GenBank/DDBJ whole genome shotgun (WGS) entry which is preliminary data.</text>
</comment>
<dbReference type="NCBIfam" id="TIGR03370">
    <property type="entry name" value="VPLPA-CTERM"/>
    <property type="match status" value="1"/>
</dbReference>
<dbReference type="InterPro" id="IPR022472">
    <property type="entry name" value="VPLPA-CTERM"/>
</dbReference>
<feature type="transmembrane region" description="Helical" evidence="1">
    <location>
        <begin position="228"/>
        <end position="247"/>
    </location>
</feature>
<dbReference type="Proteomes" id="UP000626220">
    <property type="component" value="Unassembled WGS sequence"/>
</dbReference>
<feature type="chain" id="PRO_5035272584" description="VPLPA-CTERM protein sorting domain-containing protein" evidence="2">
    <location>
        <begin position="24"/>
        <end position="254"/>
    </location>
</feature>
<dbReference type="AlphaFoldDB" id="A0A8J3M8Q6"/>
<evidence type="ECO:0000256" key="2">
    <source>
        <dbReference type="SAM" id="SignalP"/>
    </source>
</evidence>
<name>A0A8J3M8Q6_9RHOB</name>
<dbReference type="RefSeq" id="WP_189681447.1">
    <property type="nucleotide sequence ID" value="NZ_BNCJ01000012.1"/>
</dbReference>
<sequence length="254" mass="26629">MQFAKCIAAGAFALAALGSAVSAAPVNGTGDVISDVIFGSGNGNGGFTGETQNNIEVALRGKQRYPKADVFNYDGDHTYTFDSTVLTTNPTNRSVFNFEWSVNVDASGTSGAKLSDFDYALMFDVDPSAGTSFASTDPFDTDGYYDHSLGDNSTGNGNGIESASIPALQSNMALYSVAQQSSNLGFGFSLDPDLPGSYDFAFLVYEKGTENVLASAAITVNVLPVEPVPLPAGLPLMMGAVGAFAYLKRRKARR</sequence>
<protein>
    <recommendedName>
        <fullName evidence="5">VPLPA-CTERM protein sorting domain-containing protein</fullName>
    </recommendedName>
</protein>
<keyword evidence="1" id="KW-0812">Transmembrane</keyword>
<proteinExistence type="predicted"/>
<accession>A0A8J3M8Q6</accession>
<evidence type="ECO:0008006" key="5">
    <source>
        <dbReference type="Google" id="ProtNLM"/>
    </source>
</evidence>
<feature type="signal peptide" evidence="2">
    <location>
        <begin position="1"/>
        <end position="23"/>
    </location>
</feature>
<evidence type="ECO:0000313" key="4">
    <source>
        <dbReference type="Proteomes" id="UP000626220"/>
    </source>
</evidence>
<keyword evidence="2" id="KW-0732">Signal</keyword>
<gene>
    <name evidence="3" type="ORF">GCM10017056_35450</name>
</gene>
<reference evidence="3" key="2">
    <citation type="submission" date="2020-09" db="EMBL/GenBank/DDBJ databases">
        <authorList>
            <person name="Sun Q."/>
            <person name="Kim S."/>
        </authorList>
    </citation>
    <scope>NUCLEOTIDE SEQUENCE</scope>
    <source>
        <strain evidence="3">KCTC 42650</strain>
    </source>
</reference>
<evidence type="ECO:0000313" key="3">
    <source>
        <dbReference type="EMBL" id="GHF60953.1"/>
    </source>
</evidence>
<organism evidence="3 4">
    <name type="scientific">Seohaeicola zhoushanensis</name>
    <dbReference type="NCBI Taxonomy" id="1569283"/>
    <lineage>
        <taxon>Bacteria</taxon>
        <taxon>Pseudomonadati</taxon>
        <taxon>Pseudomonadota</taxon>
        <taxon>Alphaproteobacteria</taxon>
        <taxon>Rhodobacterales</taxon>
        <taxon>Roseobacteraceae</taxon>
        <taxon>Seohaeicola</taxon>
    </lineage>
</organism>
<keyword evidence="1" id="KW-0472">Membrane</keyword>